<organism evidence="1 2">
    <name type="scientific">Dendrobium chrysotoxum</name>
    <name type="common">Orchid</name>
    <dbReference type="NCBI Taxonomy" id="161865"/>
    <lineage>
        <taxon>Eukaryota</taxon>
        <taxon>Viridiplantae</taxon>
        <taxon>Streptophyta</taxon>
        <taxon>Embryophyta</taxon>
        <taxon>Tracheophyta</taxon>
        <taxon>Spermatophyta</taxon>
        <taxon>Magnoliopsida</taxon>
        <taxon>Liliopsida</taxon>
        <taxon>Asparagales</taxon>
        <taxon>Orchidaceae</taxon>
        <taxon>Epidendroideae</taxon>
        <taxon>Malaxideae</taxon>
        <taxon>Dendrobiinae</taxon>
        <taxon>Dendrobium</taxon>
    </lineage>
</organism>
<reference evidence="1 2" key="1">
    <citation type="journal article" date="2021" name="Hortic Res">
        <title>Chromosome-scale assembly of the Dendrobium chrysotoxum genome enhances the understanding of orchid evolution.</title>
        <authorList>
            <person name="Zhang Y."/>
            <person name="Zhang G.Q."/>
            <person name="Zhang D."/>
            <person name="Liu X.D."/>
            <person name="Xu X.Y."/>
            <person name="Sun W.H."/>
            <person name="Yu X."/>
            <person name="Zhu X."/>
            <person name="Wang Z.W."/>
            <person name="Zhao X."/>
            <person name="Zhong W.Y."/>
            <person name="Chen H."/>
            <person name="Yin W.L."/>
            <person name="Huang T."/>
            <person name="Niu S.C."/>
            <person name="Liu Z.J."/>
        </authorList>
    </citation>
    <scope>NUCLEOTIDE SEQUENCE [LARGE SCALE GENOMIC DNA]</scope>
    <source>
        <strain evidence="1">Lindl</strain>
    </source>
</reference>
<protein>
    <submittedName>
        <fullName evidence="1">Uncharacterized protein</fullName>
    </submittedName>
</protein>
<evidence type="ECO:0000313" key="2">
    <source>
        <dbReference type="Proteomes" id="UP000775213"/>
    </source>
</evidence>
<keyword evidence="2" id="KW-1185">Reference proteome</keyword>
<name>A0AAV7G4T5_DENCH</name>
<accession>A0AAV7G4T5</accession>
<evidence type="ECO:0000313" key="1">
    <source>
        <dbReference type="EMBL" id="KAH0450785.1"/>
    </source>
</evidence>
<dbReference type="AlphaFoldDB" id="A0AAV7G4T5"/>
<comment type="caution">
    <text evidence="1">The sequence shown here is derived from an EMBL/GenBank/DDBJ whole genome shotgun (WGS) entry which is preliminary data.</text>
</comment>
<gene>
    <name evidence="1" type="ORF">IEQ34_021477</name>
</gene>
<dbReference type="EMBL" id="JAGFBR010000018">
    <property type="protein sequence ID" value="KAH0450785.1"/>
    <property type="molecule type" value="Genomic_DNA"/>
</dbReference>
<proteinExistence type="predicted"/>
<sequence length="94" mass="10101">MEAAPSSSNPSHWGNPLSVSMGGNKGFFCVNGNDLNSKSQSFCDVLTNNAPSKDSSFIFRKSLVKGLLALLILDEDIVKLASPYQFTLVGKFSI</sequence>
<dbReference type="Proteomes" id="UP000775213">
    <property type="component" value="Unassembled WGS sequence"/>
</dbReference>